<dbReference type="EMBL" id="KZ308437">
    <property type="protein sequence ID" value="KAG8229628.1"/>
    <property type="molecule type" value="Genomic_DNA"/>
</dbReference>
<comment type="caution">
    <text evidence="1">The sequence shown here is derived from an EMBL/GenBank/DDBJ whole genome shotgun (WGS) entry which is preliminary data.</text>
</comment>
<dbReference type="OrthoDB" id="6765698at2759"/>
<organism evidence="1 2">
    <name type="scientific">Ladona fulva</name>
    <name type="common">Scarce chaser dragonfly</name>
    <name type="synonym">Libellula fulva</name>
    <dbReference type="NCBI Taxonomy" id="123851"/>
    <lineage>
        <taxon>Eukaryota</taxon>
        <taxon>Metazoa</taxon>
        <taxon>Ecdysozoa</taxon>
        <taxon>Arthropoda</taxon>
        <taxon>Hexapoda</taxon>
        <taxon>Insecta</taxon>
        <taxon>Pterygota</taxon>
        <taxon>Palaeoptera</taxon>
        <taxon>Odonata</taxon>
        <taxon>Epiprocta</taxon>
        <taxon>Anisoptera</taxon>
        <taxon>Libelluloidea</taxon>
        <taxon>Libellulidae</taxon>
        <taxon>Ladona</taxon>
    </lineage>
</organism>
<keyword evidence="2" id="KW-1185">Reference proteome</keyword>
<reference evidence="1" key="1">
    <citation type="submission" date="2013-04" db="EMBL/GenBank/DDBJ databases">
        <authorList>
            <person name="Qu J."/>
            <person name="Murali S.C."/>
            <person name="Bandaranaike D."/>
            <person name="Bellair M."/>
            <person name="Blankenburg K."/>
            <person name="Chao H."/>
            <person name="Dinh H."/>
            <person name="Doddapaneni H."/>
            <person name="Downs B."/>
            <person name="Dugan-Rocha S."/>
            <person name="Elkadiri S."/>
            <person name="Gnanaolivu R.D."/>
            <person name="Hernandez B."/>
            <person name="Javaid M."/>
            <person name="Jayaseelan J.C."/>
            <person name="Lee S."/>
            <person name="Li M."/>
            <person name="Ming W."/>
            <person name="Munidasa M."/>
            <person name="Muniz J."/>
            <person name="Nguyen L."/>
            <person name="Ongeri F."/>
            <person name="Osuji N."/>
            <person name="Pu L.-L."/>
            <person name="Puazo M."/>
            <person name="Qu C."/>
            <person name="Quiroz J."/>
            <person name="Raj R."/>
            <person name="Weissenberger G."/>
            <person name="Xin Y."/>
            <person name="Zou X."/>
            <person name="Han Y."/>
            <person name="Richards S."/>
            <person name="Worley K."/>
            <person name="Muzny D."/>
            <person name="Gibbs R."/>
        </authorList>
    </citation>
    <scope>NUCLEOTIDE SEQUENCE</scope>
    <source>
        <strain evidence="1">Sampled in the wild</strain>
    </source>
</reference>
<gene>
    <name evidence="1" type="ORF">J437_LFUL002353</name>
</gene>
<dbReference type="Proteomes" id="UP000792457">
    <property type="component" value="Unassembled WGS sequence"/>
</dbReference>
<evidence type="ECO:0000313" key="2">
    <source>
        <dbReference type="Proteomes" id="UP000792457"/>
    </source>
</evidence>
<reference evidence="1" key="2">
    <citation type="submission" date="2017-10" db="EMBL/GenBank/DDBJ databases">
        <title>Ladona fulva Genome sequencing and assembly.</title>
        <authorList>
            <person name="Murali S."/>
            <person name="Richards S."/>
            <person name="Bandaranaike D."/>
            <person name="Bellair M."/>
            <person name="Blankenburg K."/>
            <person name="Chao H."/>
            <person name="Dinh H."/>
            <person name="Doddapaneni H."/>
            <person name="Dugan-Rocha S."/>
            <person name="Elkadiri S."/>
            <person name="Gnanaolivu R."/>
            <person name="Hernandez B."/>
            <person name="Skinner E."/>
            <person name="Javaid M."/>
            <person name="Lee S."/>
            <person name="Li M."/>
            <person name="Ming W."/>
            <person name="Munidasa M."/>
            <person name="Muniz J."/>
            <person name="Nguyen L."/>
            <person name="Hughes D."/>
            <person name="Osuji N."/>
            <person name="Pu L.-L."/>
            <person name="Puazo M."/>
            <person name="Qu C."/>
            <person name="Quiroz J."/>
            <person name="Raj R."/>
            <person name="Weissenberger G."/>
            <person name="Xin Y."/>
            <person name="Zou X."/>
            <person name="Han Y."/>
            <person name="Worley K."/>
            <person name="Muzny D."/>
            <person name="Gibbs R."/>
        </authorList>
    </citation>
    <scope>NUCLEOTIDE SEQUENCE</scope>
    <source>
        <strain evidence="1">Sampled in the wild</strain>
    </source>
</reference>
<protein>
    <submittedName>
        <fullName evidence="1">Uncharacterized protein</fullName>
    </submittedName>
</protein>
<sequence>MQLNECKWTITGTIKSTPTFWLPVLSNIEPPSICHSKALLKEYGKVKAAPQLLIHQHLPLTRHLRSRKPPATVAEELLASNFEPRASSFLESLFADSSNAGVSVVGSFSISGFVTVVSFVGTCSSTTLPPPPFSL</sequence>
<proteinExistence type="predicted"/>
<name>A0A8K0K858_LADFU</name>
<evidence type="ECO:0000313" key="1">
    <source>
        <dbReference type="EMBL" id="KAG8229628.1"/>
    </source>
</evidence>
<dbReference type="AlphaFoldDB" id="A0A8K0K858"/>
<accession>A0A8K0K858</accession>